<feature type="transmembrane region" description="Helical" evidence="1">
    <location>
        <begin position="198"/>
        <end position="225"/>
    </location>
</feature>
<evidence type="ECO:0008006" key="4">
    <source>
        <dbReference type="Google" id="ProtNLM"/>
    </source>
</evidence>
<organism evidence="2 3">
    <name type="scientific">Methanococcoides methylutens</name>
    <dbReference type="NCBI Taxonomy" id="2226"/>
    <lineage>
        <taxon>Archaea</taxon>
        <taxon>Methanobacteriati</taxon>
        <taxon>Methanobacteriota</taxon>
        <taxon>Stenosarchaea group</taxon>
        <taxon>Methanomicrobia</taxon>
        <taxon>Methanosarcinales</taxon>
        <taxon>Methanosarcinaceae</taxon>
        <taxon>Methanococcoides</taxon>
    </lineage>
</organism>
<dbReference type="Pfam" id="PF01944">
    <property type="entry name" value="SpoIIM"/>
    <property type="match status" value="1"/>
</dbReference>
<sequence length="356" mass="40055">MRNKESSQFKIKRTDVIWSVKLFTLFTILSFVFSISIYTVAFLFSQPEFVNAVLISTAQAATSEVDVVNEAIISTSDAATSKVDFGARYIGPLYSVFFFNIIAIFVTSIGAAAITYSHRIVFKELLLRSRHPFYSMISCNMEKLSSPFFSFVQKVALHIYPDIKKNGLDEKNDSPNSIWKHCGYTGEDYRAIASVLPLIFPVLTLFLNSFIAGTVLAFFVFNGILWGSQTLGFGGILVGADFAFIYYFASILPHGIIELPAIFIATSIAYRFARVHSEEITEGRLFEAEKEEDLKEDIRRIENITESYLRSGYLWRIFSIAIFMLLVAAYIEIQLTPKIAGNVIDLMGLLISNLLI</sequence>
<name>A0A099T2R2_METMT</name>
<dbReference type="RefSeq" id="WP_081955835.1">
    <property type="nucleotide sequence ID" value="NZ_CAAGSM010000004.1"/>
</dbReference>
<feature type="transmembrane region" description="Helical" evidence="1">
    <location>
        <begin position="20"/>
        <end position="44"/>
    </location>
</feature>
<keyword evidence="1" id="KW-1133">Transmembrane helix</keyword>
<keyword evidence="1" id="KW-0472">Membrane</keyword>
<feature type="transmembrane region" description="Helical" evidence="1">
    <location>
        <begin position="313"/>
        <end position="331"/>
    </location>
</feature>
<proteinExistence type="predicted"/>
<keyword evidence="1" id="KW-0812">Transmembrane</keyword>
<gene>
    <name evidence="2" type="ORF">LI82_12525</name>
</gene>
<dbReference type="EMBL" id="JRHO01000014">
    <property type="protein sequence ID" value="KGK98511.1"/>
    <property type="molecule type" value="Genomic_DNA"/>
</dbReference>
<dbReference type="AlphaFoldDB" id="A0A099T2R2"/>
<accession>A0A099T2R2</accession>
<keyword evidence="3" id="KW-1185">Reference proteome</keyword>
<dbReference type="Proteomes" id="UP000029859">
    <property type="component" value="Unassembled WGS sequence"/>
</dbReference>
<comment type="caution">
    <text evidence="2">The sequence shown here is derived from an EMBL/GenBank/DDBJ whole genome shotgun (WGS) entry which is preliminary data.</text>
</comment>
<evidence type="ECO:0000313" key="3">
    <source>
        <dbReference type="Proteomes" id="UP000029859"/>
    </source>
</evidence>
<feature type="transmembrane region" description="Helical" evidence="1">
    <location>
        <begin position="93"/>
        <end position="116"/>
    </location>
</feature>
<evidence type="ECO:0000256" key="1">
    <source>
        <dbReference type="SAM" id="Phobius"/>
    </source>
</evidence>
<dbReference type="OrthoDB" id="86288at2157"/>
<protein>
    <recommendedName>
        <fullName evidence="4">Stage II sporulation protein M</fullName>
    </recommendedName>
</protein>
<dbReference type="InterPro" id="IPR002798">
    <property type="entry name" value="SpoIIM-like"/>
</dbReference>
<reference evidence="2 3" key="1">
    <citation type="submission" date="2014-09" db="EMBL/GenBank/DDBJ databases">
        <title>Draft genome sequence of an obligately methylotrophic methanogen, Methanococcoides methylutens, isolated from marine sediment.</title>
        <authorList>
            <person name="Guan Y."/>
            <person name="Ngugi D.K."/>
            <person name="Blom J."/>
            <person name="Ali S."/>
            <person name="Ferry J.G."/>
            <person name="Stingl U."/>
        </authorList>
    </citation>
    <scope>NUCLEOTIDE SEQUENCE [LARGE SCALE GENOMIC DNA]</scope>
    <source>
        <strain evidence="2 3">DSM 2657</strain>
    </source>
</reference>
<evidence type="ECO:0000313" key="2">
    <source>
        <dbReference type="EMBL" id="KGK98511.1"/>
    </source>
</evidence>